<protein>
    <submittedName>
        <fullName evidence="1">Uncharacterized protein</fullName>
    </submittedName>
</protein>
<dbReference type="Proteomes" id="UP001281147">
    <property type="component" value="Unassembled WGS sequence"/>
</dbReference>
<dbReference type="EMBL" id="JAUTXU010000054">
    <property type="protein sequence ID" value="KAK3714634.1"/>
    <property type="molecule type" value="Genomic_DNA"/>
</dbReference>
<organism evidence="1 2">
    <name type="scientific">Vermiconidia calcicola</name>
    <dbReference type="NCBI Taxonomy" id="1690605"/>
    <lineage>
        <taxon>Eukaryota</taxon>
        <taxon>Fungi</taxon>
        <taxon>Dikarya</taxon>
        <taxon>Ascomycota</taxon>
        <taxon>Pezizomycotina</taxon>
        <taxon>Dothideomycetes</taxon>
        <taxon>Dothideomycetidae</taxon>
        <taxon>Mycosphaerellales</taxon>
        <taxon>Extremaceae</taxon>
        <taxon>Vermiconidia</taxon>
    </lineage>
</organism>
<proteinExistence type="predicted"/>
<evidence type="ECO:0000313" key="1">
    <source>
        <dbReference type="EMBL" id="KAK3714634.1"/>
    </source>
</evidence>
<evidence type="ECO:0000313" key="2">
    <source>
        <dbReference type="Proteomes" id="UP001281147"/>
    </source>
</evidence>
<accession>A0ACC3NCX1</accession>
<name>A0ACC3NCX1_9PEZI</name>
<gene>
    <name evidence="1" type="ORF">LTR37_007614</name>
</gene>
<sequence length="506" mass="56036">MYHLPRSLTLRQTQQCIRPLNVNTIRSRAARLPRIQSRLKSEKVYYQAATGEPVRYQSVRFKKPGLTLRRIATIGIYTGVVYGYLNLLLRYMDVEIEFLDDDDEGETEGLKKGDKRRQRRKEAGAGAGAGALSSPDTVAASAQDTESETEQEPDGPPFYADDSSTFIPLTWSTKLPRTYYRGSDPEWQEFVKIARDKSRHKKVQDELVQIVYTGCTQHPTISRQLGRDTKVGKYWLDISFPDGPPQEYERSGVEIGEGFVAWSQQKVSQESQGRVMRALWPQAVGRSSWATVKVLAGIQWRRVKQALGVEEANPMAPEERFKTAIELAGKQQDQRNRKEVGKAQTEPDGRPGAVVNRNNPAGATASSTAGSSTSDGSHPRASNPTSSSEEGKSIKLPWLPSIPLPSSPTTTTNMNTDLPIAIHVFQSTLQKSWNGTPTPQPGNAVAKLEPPRGAFVVQGLVEVRGQRGRMLFDVQSAYDPKAGKYVQVQAGVRGFKRWSQAPRGGP</sequence>
<reference evidence="1" key="1">
    <citation type="submission" date="2023-07" db="EMBL/GenBank/DDBJ databases">
        <title>Black Yeasts Isolated from many extreme environments.</title>
        <authorList>
            <person name="Coleine C."/>
            <person name="Stajich J.E."/>
            <person name="Selbmann L."/>
        </authorList>
    </citation>
    <scope>NUCLEOTIDE SEQUENCE</scope>
    <source>
        <strain evidence="1">CCFEE 5714</strain>
    </source>
</reference>
<comment type="caution">
    <text evidence="1">The sequence shown here is derived from an EMBL/GenBank/DDBJ whole genome shotgun (WGS) entry which is preliminary data.</text>
</comment>
<keyword evidence="2" id="KW-1185">Reference proteome</keyword>